<dbReference type="RefSeq" id="WP_281763491.1">
    <property type="nucleotide sequence ID" value="NZ_BRVO01000001.1"/>
</dbReference>
<gene>
    <name evidence="2" type="ORF">Y10_01940</name>
</gene>
<dbReference type="SUPFAM" id="SSF48452">
    <property type="entry name" value="TPR-like"/>
    <property type="match status" value="1"/>
</dbReference>
<reference evidence="2" key="1">
    <citation type="submission" date="2022-07" db="EMBL/GenBank/DDBJ databases">
        <title>Taxonomy of Novel Oxalotrophic and Methylotrophic Bacteria.</title>
        <authorList>
            <person name="Sahin N."/>
            <person name="Tani A."/>
        </authorList>
    </citation>
    <scope>NUCLEOTIDE SEQUENCE</scope>
    <source>
        <strain evidence="2">Y10</strain>
    </source>
</reference>
<sequence>MFGVGGSAQAMINSIKNNERLKSKHRSLFKRSESPFSEPPIKNRDKLIFAKTADKAQLTAIRQATLQRQERRNRMLILGGILTLSISAVLVYLNYMRIEEKEQRYNLEVEQRKVLLGTTDADLWNEKLTSNFNFFMGNADDFLKRGKWHNAIYQYDMALKNFPDSFDANYRRALAYAHQCEKEGKECEKANYIATGFFMKFPEHRKQIAIIKKHLSSNAEIVNTKTP</sequence>
<name>A0ABQ5MEN9_9FLAO</name>
<evidence type="ECO:0008006" key="4">
    <source>
        <dbReference type="Google" id="ProtNLM"/>
    </source>
</evidence>
<feature type="transmembrane region" description="Helical" evidence="1">
    <location>
        <begin position="75"/>
        <end position="95"/>
    </location>
</feature>
<proteinExistence type="predicted"/>
<dbReference type="Proteomes" id="UP001143543">
    <property type="component" value="Unassembled WGS sequence"/>
</dbReference>
<keyword evidence="3" id="KW-1185">Reference proteome</keyword>
<dbReference type="InterPro" id="IPR011990">
    <property type="entry name" value="TPR-like_helical_dom_sf"/>
</dbReference>
<dbReference type="EMBL" id="BRVO01000001">
    <property type="protein sequence ID" value="GLB47826.1"/>
    <property type="molecule type" value="Genomic_DNA"/>
</dbReference>
<dbReference type="Gene3D" id="1.25.40.10">
    <property type="entry name" value="Tetratricopeptide repeat domain"/>
    <property type="match status" value="1"/>
</dbReference>
<keyword evidence="1" id="KW-1133">Transmembrane helix</keyword>
<evidence type="ECO:0000256" key="1">
    <source>
        <dbReference type="SAM" id="Phobius"/>
    </source>
</evidence>
<keyword evidence="1" id="KW-0472">Membrane</keyword>
<keyword evidence="1" id="KW-0812">Transmembrane</keyword>
<evidence type="ECO:0000313" key="2">
    <source>
        <dbReference type="EMBL" id="GLB47826.1"/>
    </source>
</evidence>
<organism evidence="2 3">
    <name type="scientific">Neptunitalea lumnitzerae</name>
    <dbReference type="NCBI Taxonomy" id="2965509"/>
    <lineage>
        <taxon>Bacteria</taxon>
        <taxon>Pseudomonadati</taxon>
        <taxon>Bacteroidota</taxon>
        <taxon>Flavobacteriia</taxon>
        <taxon>Flavobacteriales</taxon>
        <taxon>Flavobacteriaceae</taxon>
        <taxon>Neptunitalea</taxon>
    </lineage>
</organism>
<comment type="caution">
    <text evidence="2">The sequence shown here is derived from an EMBL/GenBank/DDBJ whole genome shotgun (WGS) entry which is preliminary data.</text>
</comment>
<protein>
    <recommendedName>
        <fullName evidence="4">Tetratricopeptide repeat protein</fullName>
    </recommendedName>
</protein>
<evidence type="ECO:0000313" key="3">
    <source>
        <dbReference type="Proteomes" id="UP001143543"/>
    </source>
</evidence>
<accession>A0ABQ5MEN9</accession>